<dbReference type="Gene3D" id="1.10.10.60">
    <property type="entry name" value="Homeodomain-like"/>
    <property type="match status" value="1"/>
</dbReference>
<protein>
    <submittedName>
        <fullName evidence="3">AraC-like DNA-binding protein</fullName>
    </submittedName>
</protein>
<dbReference type="OrthoDB" id="8802112at2"/>
<evidence type="ECO:0000256" key="1">
    <source>
        <dbReference type="ARBA" id="ARBA00023125"/>
    </source>
</evidence>
<dbReference type="PANTHER" id="PTHR47894">
    <property type="entry name" value="HTH-TYPE TRANSCRIPTIONAL REGULATOR GADX"/>
    <property type="match status" value="1"/>
</dbReference>
<dbReference type="SUPFAM" id="SSF109604">
    <property type="entry name" value="HD-domain/PDEase-like"/>
    <property type="match status" value="1"/>
</dbReference>
<dbReference type="GO" id="GO:0000976">
    <property type="term" value="F:transcription cis-regulatory region binding"/>
    <property type="evidence" value="ECO:0007669"/>
    <property type="project" value="TreeGrafter"/>
</dbReference>
<keyword evidence="4" id="KW-1185">Reference proteome</keyword>
<dbReference type="Pfam" id="PF12625">
    <property type="entry name" value="Arabinose_bd"/>
    <property type="match status" value="1"/>
</dbReference>
<evidence type="ECO:0000313" key="4">
    <source>
        <dbReference type="Proteomes" id="UP000295357"/>
    </source>
</evidence>
<dbReference type="GO" id="GO:0005829">
    <property type="term" value="C:cytosol"/>
    <property type="evidence" value="ECO:0007669"/>
    <property type="project" value="TreeGrafter"/>
</dbReference>
<evidence type="ECO:0000259" key="2">
    <source>
        <dbReference type="PROSITE" id="PS01124"/>
    </source>
</evidence>
<dbReference type="Gene3D" id="1.10.3210.10">
    <property type="entry name" value="Hypothetical protein af1432"/>
    <property type="match status" value="1"/>
</dbReference>
<dbReference type="InterPro" id="IPR018060">
    <property type="entry name" value="HTH_AraC"/>
</dbReference>
<evidence type="ECO:0000313" key="3">
    <source>
        <dbReference type="EMBL" id="TDP11375.1"/>
    </source>
</evidence>
<dbReference type="InterPro" id="IPR032687">
    <property type="entry name" value="AraC-type_N"/>
</dbReference>
<keyword evidence="1 3" id="KW-0238">DNA-binding</keyword>
<sequence length="508" mass="55563">MNELPDLMVELRQLQPLYALLSPHPGLRAELEQRWGLERVAPNDARRLSTEQVVGMNECLLAHGLPHVPAELASRVDDSAGEGLLYFARSCATLREALAELLWRQSGWLPWAVLSLSEEGGELFLRMHPRAAAPPLGLLMYWEGTWAWMLGLLRVCLPGESVALDASVMTPDSPCPGQLAGLMGLPVRFGASCFEMRLRPELLDMPLPGANPALRQTLSVCFDLLELYLPTPPRMRLRAQVRTSLRQAAHGADLGLEPVAQQLGRSPASLRRQLQAEGCSFSATLQAHRQGLAFEAVVEQGQALELIAPQLGYAGAPALTRAARKWWGAGPLQLREDFLRLQALGGLSDWACPLRLPSLNPAEQGPDMAALTYALGTACLQGFAAPAEEASTQGLAQDLCAARSWLRRDRHEPWPVGPLADPARMAQPQGWAALGASLLWRLVGRDYAAWLERQPTASWPQLLEWERAHFGLSRVDAAALLLARWGLPGTQLEAFRAQPIPTPVPFSS</sequence>
<feature type="domain" description="HTH araC/xylS-type" evidence="2">
    <location>
        <begin position="235"/>
        <end position="337"/>
    </location>
</feature>
<reference evidence="3 4" key="1">
    <citation type="submission" date="2019-03" db="EMBL/GenBank/DDBJ databases">
        <title>Genomic Encyclopedia of Type Strains, Phase IV (KMG-IV): sequencing the most valuable type-strain genomes for metagenomic binning, comparative biology and taxonomic classification.</title>
        <authorList>
            <person name="Goeker M."/>
        </authorList>
    </citation>
    <scope>NUCLEOTIDE SEQUENCE [LARGE SCALE GENOMIC DNA]</scope>
    <source>
        <strain evidence="3 4">DSM 25082</strain>
    </source>
</reference>
<dbReference type="PROSITE" id="PS01124">
    <property type="entry name" value="HTH_ARAC_FAMILY_2"/>
    <property type="match status" value="1"/>
</dbReference>
<dbReference type="Proteomes" id="UP000295357">
    <property type="component" value="Unassembled WGS sequence"/>
</dbReference>
<organism evidence="3 4">
    <name type="scientific">Roseateles asaccharophilus</name>
    <dbReference type="NCBI Taxonomy" id="582607"/>
    <lineage>
        <taxon>Bacteria</taxon>
        <taxon>Pseudomonadati</taxon>
        <taxon>Pseudomonadota</taxon>
        <taxon>Betaproteobacteria</taxon>
        <taxon>Burkholderiales</taxon>
        <taxon>Sphaerotilaceae</taxon>
        <taxon>Roseateles</taxon>
    </lineage>
</organism>
<dbReference type="EMBL" id="SNXE01000003">
    <property type="protein sequence ID" value="TDP11375.1"/>
    <property type="molecule type" value="Genomic_DNA"/>
</dbReference>
<comment type="caution">
    <text evidence="3">The sequence shown here is derived from an EMBL/GenBank/DDBJ whole genome shotgun (WGS) entry which is preliminary data.</text>
</comment>
<proteinExistence type="predicted"/>
<name>A0A4R6N815_9BURK</name>
<accession>A0A4R6N815</accession>
<dbReference type="SMART" id="SM00342">
    <property type="entry name" value="HTH_ARAC"/>
    <property type="match status" value="1"/>
</dbReference>
<dbReference type="GO" id="GO:0003700">
    <property type="term" value="F:DNA-binding transcription factor activity"/>
    <property type="evidence" value="ECO:0007669"/>
    <property type="project" value="InterPro"/>
</dbReference>
<dbReference type="PANTHER" id="PTHR47894:SF4">
    <property type="entry name" value="HTH-TYPE TRANSCRIPTIONAL REGULATOR GADX"/>
    <property type="match status" value="1"/>
</dbReference>
<dbReference type="AlphaFoldDB" id="A0A4R6N815"/>
<gene>
    <name evidence="3" type="ORF">DFR39_103302</name>
</gene>
<dbReference type="Pfam" id="PF12833">
    <property type="entry name" value="HTH_18"/>
    <property type="match status" value="1"/>
</dbReference>